<keyword evidence="1" id="KW-0812">Transmembrane</keyword>
<feature type="transmembrane region" description="Helical" evidence="1">
    <location>
        <begin position="20"/>
        <end position="39"/>
    </location>
</feature>
<gene>
    <name evidence="2" type="ORF">NRK68_11120</name>
</gene>
<keyword evidence="1" id="KW-0472">Membrane</keyword>
<dbReference type="EMBL" id="CP102514">
    <property type="protein sequence ID" value="UUY47725.1"/>
    <property type="molecule type" value="Genomic_DNA"/>
</dbReference>
<name>A0ABY5PUY8_9ACTN</name>
<dbReference type="Proteomes" id="UP001057738">
    <property type="component" value="Chromosome"/>
</dbReference>
<keyword evidence="3" id="KW-1185">Reference proteome</keyword>
<dbReference type="RefSeq" id="WP_257855702.1">
    <property type="nucleotide sequence ID" value="NZ_CP102514.1"/>
</dbReference>
<evidence type="ECO:0000313" key="3">
    <source>
        <dbReference type="Proteomes" id="UP001057738"/>
    </source>
</evidence>
<accession>A0ABY5PUY8</accession>
<dbReference type="GeneID" id="95574021"/>
<evidence type="ECO:0008006" key="4">
    <source>
        <dbReference type="Google" id="ProtNLM"/>
    </source>
</evidence>
<evidence type="ECO:0000313" key="2">
    <source>
        <dbReference type="EMBL" id="UUY47725.1"/>
    </source>
</evidence>
<sequence>MTARHASQGRAVSGDPVGRFLSLIWVLGTAAGSAALATMTTAELGHRDALSAMTFPDAGFPAR</sequence>
<evidence type="ECO:0000256" key="1">
    <source>
        <dbReference type="SAM" id="Phobius"/>
    </source>
</evidence>
<keyword evidence="1" id="KW-1133">Transmembrane helix</keyword>
<proteinExistence type="predicted"/>
<organism evidence="2 3">
    <name type="scientific">Streptomyces yangpuensis</name>
    <dbReference type="NCBI Taxonomy" id="1648182"/>
    <lineage>
        <taxon>Bacteria</taxon>
        <taxon>Bacillati</taxon>
        <taxon>Actinomycetota</taxon>
        <taxon>Actinomycetes</taxon>
        <taxon>Kitasatosporales</taxon>
        <taxon>Streptomycetaceae</taxon>
        <taxon>Streptomyces</taxon>
    </lineage>
</organism>
<protein>
    <recommendedName>
        <fullName evidence="4">MFS transporter</fullName>
    </recommendedName>
</protein>
<reference evidence="2" key="1">
    <citation type="submission" date="2022-08" db="EMBL/GenBank/DDBJ databases">
        <authorList>
            <person name="Tian L."/>
        </authorList>
    </citation>
    <scope>NUCLEOTIDE SEQUENCE</scope>
    <source>
        <strain evidence="2">CM253</strain>
    </source>
</reference>